<dbReference type="OrthoDB" id="424012at2759"/>
<dbReference type="Pfam" id="PF00850">
    <property type="entry name" value="Hist_deacetyl"/>
    <property type="match status" value="1"/>
</dbReference>
<dbReference type="GO" id="GO:0005737">
    <property type="term" value="C:cytoplasm"/>
    <property type="evidence" value="ECO:0000318"/>
    <property type="project" value="GO_Central"/>
</dbReference>
<dbReference type="InterPro" id="IPR023801">
    <property type="entry name" value="His_deacetylse_dom"/>
</dbReference>
<evidence type="ECO:0000313" key="3">
    <source>
        <dbReference type="Ensembl" id="ENSDARP00000128596"/>
    </source>
</evidence>
<dbReference type="InterPro" id="IPR000286">
    <property type="entry name" value="HDACs"/>
</dbReference>
<organism evidence="4 5">
    <name type="scientific">Danio rerio</name>
    <name type="common">Zebrafish</name>
    <name type="synonym">Brachydanio rerio</name>
    <dbReference type="NCBI Taxonomy" id="7955"/>
    <lineage>
        <taxon>Eukaryota</taxon>
        <taxon>Metazoa</taxon>
        <taxon>Chordata</taxon>
        <taxon>Craniata</taxon>
        <taxon>Vertebrata</taxon>
        <taxon>Euteleostomi</taxon>
        <taxon>Actinopterygii</taxon>
        <taxon>Neopterygii</taxon>
        <taxon>Teleostei</taxon>
        <taxon>Ostariophysi</taxon>
        <taxon>Cypriniformes</taxon>
        <taxon>Danionidae</taxon>
        <taxon>Danioninae</taxon>
        <taxon>Danio</taxon>
    </lineage>
</organism>
<dbReference type="EMBL" id="CR847949">
    <property type="status" value="NOT_ANNOTATED_CDS"/>
    <property type="molecule type" value="Genomic_DNA"/>
</dbReference>
<dbReference type="PaxDb" id="7955-ENSDARP00000128596"/>
<dbReference type="AGR" id="ZFIN:ZDB-GENE-131127-113"/>
<evidence type="ECO:0000256" key="1">
    <source>
        <dbReference type="SAM" id="MobiDB-lite"/>
    </source>
</evidence>
<dbReference type="SMR" id="A0A8M6Z193"/>
<dbReference type="Proteomes" id="UP000000437">
    <property type="component" value="Chromosome 6"/>
</dbReference>
<dbReference type="GeneID" id="792596"/>
<dbReference type="PANTHER" id="PTHR10625:SF42">
    <property type="entry name" value="HISTONE DEACETYLASE 7"/>
    <property type="match status" value="1"/>
</dbReference>
<gene>
    <name evidence="3 5 6 7" type="primary">hdac7b</name>
</gene>
<feature type="domain" description="Histone deacetylase" evidence="2">
    <location>
        <begin position="353"/>
        <end position="644"/>
    </location>
</feature>
<reference evidence="5 6" key="3">
    <citation type="submission" date="2025-04" db="UniProtKB">
        <authorList>
            <consortium name="RefSeq"/>
        </authorList>
    </citation>
    <scope>IDENTIFICATION</scope>
    <source>
        <strain evidence="5 6">Tuebingen</strain>
    </source>
</reference>
<proteinExistence type="predicted"/>
<feature type="region of interest" description="Disordered" evidence="1">
    <location>
        <begin position="53"/>
        <end position="129"/>
    </location>
</feature>
<dbReference type="Gene3D" id="3.40.800.20">
    <property type="entry name" value="Histone deacetylase domain"/>
    <property type="match status" value="1"/>
</dbReference>
<dbReference type="eggNOG" id="KOG1343">
    <property type="taxonomic scope" value="Eukaryota"/>
</dbReference>
<dbReference type="Bgee" id="ENSDARG00000073850">
    <property type="expression patterns" value="Expressed in head kidney and 16 other cell types or tissues"/>
</dbReference>
<evidence type="ECO:0000259" key="2">
    <source>
        <dbReference type="Pfam" id="PF00850"/>
    </source>
</evidence>
<dbReference type="InterPro" id="IPR023696">
    <property type="entry name" value="Ureohydrolase_dom_sf"/>
</dbReference>
<evidence type="ECO:0000313" key="6">
    <source>
        <dbReference type="RefSeq" id="XP_021332878.1"/>
    </source>
</evidence>
<dbReference type="GO" id="GO:0000118">
    <property type="term" value="C:histone deacetylase complex"/>
    <property type="evidence" value="ECO:0000318"/>
    <property type="project" value="GO_Central"/>
</dbReference>
<dbReference type="GeneTree" id="ENSGT00940000159065"/>
<dbReference type="PANTHER" id="PTHR10625">
    <property type="entry name" value="HISTONE DEACETYLASE HDAC1-RELATED"/>
    <property type="match status" value="1"/>
</dbReference>
<reference evidence="3 4" key="1">
    <citation type="journal article" date="2013" name="Nature">
        <title>The zebrafish reference genome sequence and its relationship to the human genome.</title>
        <authorList>
            <consortium name="Genome Reference Consortium Zebrafish"/>
            <person name="Howe K."/>
            <person name="Clark M.D."/>
            <person name="Torroja C.F."/>
            <person name="Torrance J."/>
            <person name="Berthelot C."/>
            <person name="Muffato M."/>
            <person name="Collins J.E."/>
            <person name="Humphray S."/>
            <person name="McLaren K."/>
            <person name="Matthews L."/>
            <person name="McLaren S."/>
            <person name="Sealy I."/>
            <person name="Caccamo M."/>
            <person name="Churcher C."/>
            <person name="Scott C."/>
            <person name="Barrett J.C."/>
            <person name="Koch R."/>
            <person name="Rauch G.J."/>
            <person name="White S."/>
            <person name="Chow W."/>
            <person name="Kilian B."/>
            <person name="Quintais L.T."/>
            <person name="Guerra-Assuncao J.A."/>
            <person name="Zhou Y."/>
            <person name="Gu Y."/>
            <person name="Yen J."/>
            <person name="Vogel J.H."/>
            <person name="Eyre T."/>
            <person name="Redmond S."/>
            <person name="Banerjee R."/>
            <person name="Chi J."/>
            <person name="Fu B."/>
            <person name="Langley E."/>
            <person name="Maguire S.F."/>
            <person name="Laird G.K."/>
            <person name="Lloyd D."/>
            <person name="Kenyon E."/>
            <person name="Donaldson S."/>
            <person name="Sehra H."/>
            <person name="Almeida-King J."/>
            <person name="Loveland J."/>
            <person name="Trevanion S."/>
            <person name="Jones M."/>
            <person name="Quail M."/>
            <person name="Willey D."/>
            <person name="Hunt A."/>
            <person name="Burton J."/>
            <person name="Sims S."/>
            <person name="McLay K."/>
            <person name="Plumb B."/>
            <person name="Davis J."/>
            <person name="Clee C."/>
            <person name="Oliver K."/>
            <person name="Clark R."/>
            <person name="Riddle C."/>
            <person name="Elliot D."/>
            <person name="Eliott D."/>
            <person name="Threadgold G."/>
            <person name="Harden G."/>
            <person name="Ware D."/>
            <person name="Begum S."/>
            <person name="Mortimore B."/>
            <person name="Mortimer B."/>
            <person name="Kerry G."/>
            <person name="Heath P."/>
            <person name="Phillimore B."/>
            <person name="Tracey A."/>
            <person name="Corby N."/>
            <person name="Dunn M."/>
            <person name="Johnson C."/>
            <person name="Wood J."/>
            <person name="Clark S."/>
            <person name="Pelan S."/>
            <person name="Griffiths G."/>
            <person name="Smith M."/>
            <person name="Glithero R."/>
            <person name="Howden P."/>
            <person name="Barker N."/>
            <person name="Lloyd C."/>
            <person name="Stevens C."/>
            <person name="Harley J."/>
            <person name="Holt K."/>
            <person name="Panagiotidis G."/>
            <person name="Lovell J."/>
            <person name="Beasley H."/>
            <person name="Henderson C."/>
            <person name="Gordon D."/>
            <person name="Auger K."/>
            <person name="Wright D."/>
            <person name="Collins J."/>
            <person name="Raisen C."/>
            <person name="Dyer L."/>
            <person name="Leung K."/>
            <person name="Robertson L."/>
            <person name="Ambridge K."/>
            <person name="Leongamornlert D."/>
            <person name="McGuire S."/>
            <person name="Gilderthorp R."/>
            <person name="Griffiths C."/>
            <person name="Manthravadi D."/>
            <person name="Nichol S."/>
            <person name="Barker G."/>
            <person name="Whitehead S."/>
            <person name="Kay M."/>
            <person name="Brown J."/>
            <person name="Murnane C."/>
            <person name="Gray E."/>
            <person name="Humphries M."/>
            <person name="Sycamore N."/>
            <person name="Barker D."/>
            <person name="Saunders D."/>
            <person name="Wallis J."/>
            <person name="Babbage A."/>
            <person name="Hammond S."/>
            <person name="Mashreghi-Mohammadi M."/>
            <person name="Barr L."/>
            <person name="Martin S."/>
            <person name="Wray P."/>
            <person name="Ellington A."/>
            <person name="Matthews N."/>
            <person name="Ellwood M."/>
            <person name="Woodmansey R."/>
            <person name="Clark G."/>
            <person name="Cooper J."/>
            <person name="Cooper J."/>
            <person name="Tromans A."/>
            <person name="Grafham D."/>
            <person name="Skuce C."/>
            <person name="Pandian R."/>
            <person name="Andrews R."/>
            <person name="Harrison E."/>
            <person name="Kimberley A."/>
            <person name="Garnett J."/>
            <person name="Fosker N."/>
            <person name="Hall R."/>
            <person name="Garner P."/>
            <person name="Kelly D."/>
            <person name="Bird C."/>
            <person name="Palmer S."/>
            <person name="Gehring I."/>
            <person name="Berger A."/>
            <person name="Dooley C.M."/>
            <person name="Ersan-Urun Z."/>
            <person name="Eser C."/>
            <person name="Geiger H."/>
            <person name="Geisler M."/>
            <person name="Karotki L."/>
            <person name="Kirn A."/>
            <person name="Konantz J."/>
            <person name="Konantz M."/>
            <person name="Oberlander M."/>
            <person name="Rudolph-Geiger S."/>
            <person name="Teucke M."/>
            <person name="Lanz C."/>
            <person name="Raddatz G."/>
            <person name="Osoegawa K."/>
            <person name="Zhu B."/>
            <person name="Rapp A."/>
            <person name="Widaa S."/>
            <person name="Langford C."/>
            <person name="Yang F."/>
            <person name="Schuster S.C."/>
            <person name="Carter N.P."/>
            <person name="Harrow J."/>
            <person name="Ning Z."/>
            <person name="Herrero J."/>
            <person name="Searle S.M."/>
            <person name="Enright A."/>
            <person name="Geisler R."/>
            <person name="Plasterk R.H."/>
            <person name="Lee C."/>
            <person name="Westerfield M."/>
            <person name="de Jong P.J."/>
            <person name="Zon L.I."/>
            <person name="Postlethwait J.H."/>
            <person name="Nusslein-Volhard C."/>
            <person name="Hubbard T.J."/>
            <person name="Roest Crollius H."/>
            <person name="Rogers J."/>
            <person name="Stemple D.L."/>
        </authorList>
    </citation>
    <scope>NUCLEOTIDE SEQUENCE [LARGE SCALE GENOMIC DNA]</scope>
    <source>
        <strain evidence="3">Tuebingen</strain>
    </source>
</reference>
<dbReference type="STRING" id="7955.ENSDARP00000128596"/>
<dbReference type="SUPFAM" id="SSF52768">
    <property type="entry name" value="Arginase/deacetylase"/>
    <property type="match status" value="1"/>
</dbReference>
<feature type="compositionally biased region" description="Basic and acidic residues" evidence="1">
    <location>
        <begin position="8"/>
        <end position="29"/>
    </location>
</feature>
<protein>
    <submittedName>
        <fullName evidence="5 6">Histone deacetylase 4 isoform X1</fullName>
    </submittedName>
    <submittedName>
        <fullName evidence="3">Histone deacetylase 7b</fullName>
    </submittedName>
</protein>
<dbReference type="AlphaFoldDB" id="A0A8M6Z193"/>
<dbReference type="CTD" id="792596"/>
<dbReference type="KEGG" id="dre:792596"/>
<dbReference type="GO" id="GO:0004407">
    <property type="term" value="F:histone deacetylase activity"/>
    <property type="evidence" value="ECO:0000318"/>
    <property type="project" value="GO_Central"/>
</dbReference>
<dbReference type="RefSeq" id="XP_021332878.1">
    <property type="nucleotide sequence ID" value="XM_021477203.2"/>
</dbReference>
<dbReference type="RefSeq" id="XP_017212138.1">
    <property type="nucleotide sequence ID" value="XM_017356649.3"/>
</dbReference>
<sequence>MSHHQQHRTLERGRRSTQEDKLSLRKESEQTGAGCSLSVRRKLYEYICNKQHRTSAGQDIQQRELDRQEEDNPLRRTASEPILKLRSKRSMTGRQNPLQRKTSAPPAVGDPDSMAVSASSATVSSLDNQMNRQELIQTTTYSASSGKEDSPLQISIQHPVLWPAYAATAYNPQVFTLYPHIFTVTGQQWPPMPHRPLIKSQSAPSYIQQYTHIHTPAYTLVQPMYQQQWPQETFQQHTLPEKVSVGPAWPESPGDLGRFRKRTSEEVRISSQSPLESCNRQGVQLKENLEWRHKIFHQQVSRVHSFPDTFDTRLSSHSASALDMRKPNFTTGLVYEMMKHRCDCRDSSCGLHEADRVTSIWSRLQECGLRSQCKLLKGRSATVEELLSVHSEELVCFFTGPEPYRSQMDIGTMWKNPRNSEALKMAVGSVTELALCVARGDLRNGFAVVTPPGHHASRSQTLDSIVFNSVAIAAKQLQEQLKVKKILIVDWDVHHGSGTESIFYTDPSVLYISLHRYDDGAFFNGTGDPSRVGCDVGRGYNVNVAWSGGLRPPMGDAEYLAAFRTVVMPIAHEFSPNVVLVSAGFDAAEGHPAALGGYRVSPKCFGWLTQKLMELAEGRVVLVLEGGYELVSLCDASQACVSALLGNEPEPLSEVELLRSPCANAVCSLEKVLHVQSLHWRSVRSMLNTVSLSYVKAERRVSAGSEAALVLSGLNMTVPHRRQLPNEPVEDDETHSTVSFTRRTFSFQSRS</sequence>
<dbReference type="PRINTS" id="PR01270">
    <property type="entry name" value="HDASUPER"/>
</dbReference>
<dbReference type="Ensembl" id="ENSDART00000154151.3">
    <property type="protein sequence ID" value="ENSDARP00000128596.1"/>
    <property type="gene ID" value="ENSDARG00000073850.5"/>
</dbReference>
<reference evidence="3" key="2">
    <citation type="submission" date="2014-03" db="UniProtKB">
        <authorList>
            <consortium name="Ensembl"/>
        </authorList>
    </citation>
    <scope>IDENTIFICATION</scope>
    <source>
        <strain evidence="3">Tuebingen</strain>
    </source>
</reference>
<evidence type="ECO:0000313" key="4">
    <source>
        <dbReference type="Proteomes" id="UP000000437"/>
    </source>
</evidence>
<feature type="region of interest" description="Disordered" evidence="1">
    <location>
        <begin position="1"/>
        <end position="33"/>
    </location>
</feature>
<dbReference type="HOGENOM" id="CLU_006530_1_0_1"/>
<evidence type="ECO:0000313" key="7">
    <source>
        <dbReference type="ZFIN" id="ZDB-GENE-131127-113"/>
    </source>
</evidence>
<accession>E7FAL6</accession>
<dbReference type="RefSeq" id="XP_073810454.1">
    <property type="nucleotide sequence ID" value="XM_073954353.1"/>
</dbReference>
<name>A0A8M6Z193_DANRE</name>
<keyword evidence="4" id="KW-1185">Reference proteome</keyword>
<dbReference type="GO" id="GO:0040029">
    <property type="term" value="P:epigenetic regulation of gene expression"/>
    <property type="evidence" value="ECO:0000318"/>
    <property type="project" value="GO_Central"/>
</dbReference>
<evidence type="ECO:0000313" key="5">
    <source>
        <dbReference type="RefSeq" id="XP_017212138.1"/>
    </source>
</evidence>
<feature type="compositionally biased region" description="Low complexity" evidence="1">
    <location>
        <begin position="113"/>
        <end position="125"/>
    </location>
</feature>
<feature type="compositionally biased region" description="Polar residues" evidence="1">
    <location>
        <begin position="92"/>
        <end position="102"/>
    </location>
</feature>
<dbReference type="ZFIN" id="ZDB-GENE-131127-113">
    <property type="gene designation" value="hdac7b"/>
</dbReference>
<dbReference type="RefSeq" id="XP_073810455.1">
    <property type="nucleotide sequence ID" value="XM_073954354.1"/>
</dbReference>
<feature type="compositionally biased region" description="Basic and acidic residues" evidence="1">
    <location>
        <begin position="61"/>
        <end position="78"/>
    </location>
</feature>
<accession>A0A8M6Z193</accession>
<dbReference type="InterPro" id="IPR037138">
    <property type="entry name" value="His_deacetylse_dom_sf"/>
</dbReference>